<dbReference type="PANTHER" id="PTHR33055:SF3">
    <property type="entry name" value="PUTATIVE TRANSPOSASE FOR IS117-RELATED"/>
    <property type="match status" value="1"/>
</dbReference>
<dbReference type="Pfam" id="PF01548">
    <property type="entry name" value="DEDD_Tnp_IS110"/>
    <property type="match status" value="1"/>
</dbReference>
<name>A0ABV3SSF2_9HYPH</name>
<feature type="domain" description="Transposase IS110-like N-terminal" evidence="1">
    <location>
        <begin position="4"/>
        <end position="84"/>
    </location>
</feature>
<dbReference type="InterPro" id="IPR047650">
    <property type="entry name" value="Transpos_IS110"/>
</dbReference>
<proteinExistence type="predicted"/>
<dbReference type="Pfam" id="PF02371">
    <property type="entry name" value="Transposase_20"/>
    <property type="match status" value="1"/>
</dbReference>
<evidence type="ECO:0000313" key="4">
    <source>
        <dbReference type="Proteomes" id="UP001556692"/>
    </source>
</evidence>
<evidence type="ECO:0000259" key="1">
    <source>
        <dbReference type="Pfam" id="PF01548"/>
    </source>
</evidence>
<dbReference type="RefSeq" id="WP_367957606.1">
    <property type="nucleotide sequence ID" value="NZ_JBDPGJ010000011.1"/>
</dbReference>
<dbReference type="InterPro" id="IPR002525">
    <property type="entry name" value="Transp_IS110-like_N"/>
</dbReference>
<dbReference type="EMBL" id="JBDPGJ010000011">
    <property type="protein sequence ID" value="MEX0409739.1"/>
    <property type="molecule type" value="Genomic_DNA"/>
</dbReference>
<evidence type="ECO:0000313" key="3">
    <source>
        <dbReference type="EMBL" id="MEX0409739.1"/>
    </source>
</evidence>
<organism evidence="3 4">
    <name type="scientific">Aquibium pacificus</name>
    <dbReference type="NCBI Taxonomy" id="3153579"/>
    <lineage>
        <taxon>Bacteria</taxon>
        <taxon>Pseudomonadati</taxon>
        <taxon>Pseudomonadota</taxon>
        <taxon>Alphaproteobacteria</taxon>
        <taxon>Hyphomicrobiales</taxon>
        <taxon>Phyllobacteriaceae</taxon>
        <taxon>Aquibium</taxon>
    </lineage>
</organism>
<evidence type="ECO:0000259" key="2">
    <source>
        <dbReference type="Pfam" id="PF02371"/>
    </source>
</evidence>
<dbReference type="InterPro" id="IPR003346">
    <property type="entry name" value="Transposase_20"/>
</dbReference>
<dbReference type="NCBIfam" id="NF033542">
    <property type="entry name" value="transpos_IS110"/>
    <property type="match status" value="1"/>
</dbReference>
<gene>
    <name evidence="3" type="ORF">ABGN05_29300</name>
</gene>
<comment type="caution">
    <text evidence="3">The sequence shown here is derived from an EMBL/GenBank/DDBJ whole genome shotgun (WGS) entry which is preliminary data.</text>
</comment>
<accession>A0ABV3SSF2</accession>
<keyword evidence="4" id="KW-1185">Reference proteome</keyword>
<sequence length="270" mass="30083">MKRAGLPAVCIEARHAKAAMVAMNRNKNDRNDARSIAHLIRSGWFKAVHVKSVVSQELRSLLVAREFFVNKLRDHENEIRGLLRPFGLKVGRVSASGFDARVRDLVDGNSQLELCIGALLDGRAAMMARLSVLHRELLRVTANDELCRRFMTIPGVGPVTALAFKTAIDDPAQFRRSNDVGAHLGLTPRQYQSGETDVRGRISRSGDAFTRTALFTAAHVMLTRSCQWTSIKAWGVRIAKRSTLKKPFSMVRLTFDPHPAARTCRPRTEA</sequence>
<dbReference type="PANTHER" id="PTHR33055">
    <property type="entry name" value="TRANSPOSASE FOR INSERTION SEQUENCE ELEMENT IS1111A"/>
    <property type="match status" value="1"/>
</dbReference>
<dbReference type="Proteomes" id="UP001556692">
    <property type="component" value="Unassembled WGS sequence"/>
</dbReference>
<protein>
    <submittedName>
        <fullName evidence="3">IS110 family transposase</fullName>
    </submittedName>
</protein>
<feature type="domain" description="Transposase IS116/IS110/IS902 C-terminal" evidence="2">
    <location>
        <begin position="147"/>
        <end position="224"/>
    </location>
</feature>
<reference evidence="3 4" key="1">
    <citation type="submission" date="2024-05" db="EMBL/GenBank/DDBJ databases">
        <authorList>
            <person name="Jiang F."/>
        </authorList>
    </citation>
    <scope>NUCLEOTIDE SEQUENCE [LARGE SCALE GENOMIC DNA]</scope>
    <source>
        <strain evidence="3 4">LZ166</strain>
    </source>
</reference>